<evidence type="ECO:0000256" key="7">
    <source>
        <dbReference type="SAM" id="MobiDB-lite"/>
    </source>
</evidence>
<evidence type="ECO:0000256" key="3">
    <source>
        <dbReference type="ARBA" id="ARBA00009138"/>
    </source>
</evidence>
<dbReference type="Pfam" id="PF09770">
    <property type="entry name" value="PAT1"/>
    <property type="match status" value="1"/>
</dbReference>
<comment type="caution">
    <text evidence="9">The sequence shown here is derived from an EMBL/GenBank/DDBJ whole genome shotgun (WGS) entry which is preliminary data.</text>
</comment>
<dbReference type="GO" id="GO:0005634">
    <property type="term" value="C:nucleus"/>
    <property type="evidence" value="ECO:0007669"/>
    <property type="project" value="UniProtKB-SubCell"/>
</dbReference>
<dbReference type="GO" id="GO:0003723">
    <property type="term" value="F:RNA binding"/>
    <property type="evidence" value="ECO:0007669"/>
    <property type="project" value="UniProtKB-KW"/>
</dbReference>
<feature type="compositionally biased region" description="Polar residues" evidence="7">
    <location>
        <begin position="185"/>
        <end position="194"/>
    </location>
</feature>
<comment type="subcellular location">
    <subcellularLocation>
        <location evidence="2">Cytoplasm</location>
        <location evidence="2">P-body</location>
    </subcellularLocation>
    <subcellularLocation>
        <location evidence="1">Nucleus</location>
    </subcellularLocation>
</comment>
<dbReference type="Proteomes" id="UP001142055">
    <property type="component" value="Chromosome 2"/>
</dbReference>
<dbReference type="AlphaFoldDB" id="A0A9Q0M8V9"/>
<keyword evidence="10" id="KW-1185">Reference proteome</keyword>
<sequence length="694" mass="78991">MSQLLNLNPPHHEDGGDVDHHLDEMDALNNETFGDCDEEEWGKESENLAGFFAPNDDRDTPPENLVDGLLGHLQMKKMNTEPDPFSNYEDIVKKSISNFILDDDLYDEDDDICADFASYELDTRTTNELSLTTKPNKMNKTIDLGSLRPPSPSILPFDDPIMSSVWRPLSPELNAQQQQKQQQQSPKRINTSPPKQEISKIMTLEELEKSLTSINGNNDSVVDQLKIPVTTTVTSTPKVMRLEELEAQLMEPSPKQPLQQHPSTDNFNGSFSGQQQQSASKMPKSIMEIAAMSLNKMSLTPQSPTRLIQPPPGLGSNHFPSLPSVVPSHVPEVKATTSSSKEQIQSQMAMANAMASALAGMSQLSSSTQQPSLSLMPMSINPLILDPRVQQEQQRIINRIITPAQAQRCYPNNYTNHNRNQDRFAGFMTQKEKDWLVKIFRLQCKVNDPYVEDYYEVNFKVKKATQERRTQLAKQHNRNMDDAEIDSIIDSEPMIVLPELAKVEEDKPKYIQFDNALGKIQVSNSKCPRKLLDVNVNVNPDKSSVLYDDSYSRLMKIERLYEHLLNIEDEDKRMPILPPNVMKQHLDKREQLCRLLFQGLVQPIDQSDSTNKETIFILIKRTMPTLKRLELEVDPDVLNVEKGMVLIFRSLFLLRDETQLTILKLFVETLAEQIAGSTELRQLCMKHFDYLSQL</sequence>
<gene>
    <name evidence="9" type="ORF">RDWZM_005684</name>
</gene>
<name>A0A9Q0M8V9_BLOTA</name>
<evidence type="ECO:0000313" key="9">
    <source>
        <dbReference type="EMBL" id="KAJ6219872.1"/>
    </source>
</evidence>
<dbReference type="PANTHER" id="PTHR21551">
    <property type="entry name" value="TOPOISOMERASE II-ASSOCIATED PROTEIN PAT1"/>
    <property type="match status" value="1"/>
</dbReference>
<feature type="region of interest" description="Disordered" evidence="7">
    <location>
        <begin position="1"/>
        <end position="20"/>
    </location>
</feature>
<evidence type="ECO:0000313" key="10">
    <source>
        <dbReference type="Proteomes" id="UP001142055"/>
    </source>
</evidence>
<feature type="region of interest" description="Disordered" evidence="7">
    <location>
        <begin position="173"/>
        <end position="196"/>
    </location>
</feature>
<dbReference type="PANTHER" id="PTHR21551:SF0">
    <property type="entry name" value="PROTEIN ASSOCIATED WITH TOPO II RELATED-1, ISOFORM A"/>
    <property type="match status" value="1"/>
</dbReference>
<organism evidence="9 10">
    <name type="scientific">Blomia tropicalis</name>
    <name type="common">Mite</name>
    <dbReference type="NCBI Taxonomy" id="40697"/>
    <lineage>
        <taxon>Eukaryota</taxon>
        <taxon>Metazoa</taxon>
        <taxon>Ecdysozoa</taxon>
        <taxon>Arthropoda</taxon>
        <taxon>Chelicerata</taxon>
        <taxon>Arachnida</taxon>
        <taxon>Acari</taxon>
        <taxon>Acariformes</taxon>
        <taxon>Sarcoptiformes</taxon>
        <taxon>Astigmata</taxon>
        <taxon>Glycyphagoidea</taxon>
        <taxon>Echimyopodidae</taxon>
        <taxon>Blomia</taxon>
    </lineage>
</organism>
<evidence type="ECO:0000256" key="5">
    <source>
        <dbReference type="ARBA" id="ARBA00022884"/>
    </source>
</evidence>
<accession>A0A9Q0M8V9</accession>
<dbReference type="InterPro" id="IPR019167">
    <property type="entry name" value="PAT1_dom"/>
</dbReference>
<feature type="domain" description="mRNA decay factor PAT1" evidence="8">
    <location>
        <begin position="507"/>
        <end position="667"/>
    </location>
</feature>
<feature type="compositionally biased region" description="Low complexity" evidence="7">
    <location>
        <begin position="266"/>
        <end position="280"/>
    </location>
</feature>
<reference evidence="9" key="1">
    <citation type="submission" date="2022-12" db="EMBL/GenBank/DDBJ databases">
        <title>Genome assemblies of Blomia tropicalis.</title>
        <authorList>
            <person name="Cui Y."/>
        </authorList>
    </citation>
    <scope>NUCLEOTIDE SEQUENCE</scope>
    <source>
        <tissue evidence="9">Adult mites</tissue>
    </source>
</reference>
<dbReference type="EMBL" id="JAPWDV010000002">
    <property type="protein sequence ID" value="KAJ6219872.1"/>
    <property type="molecule type" value="Genomic_DNA"/>
</dbReference>
<evidence type="ECO:0000256" key="4">
    <source>
        <dbReference type="ARBA" id="ARBA00022490"/>
    </source>
</evidence>
<dbReference type="InterPro" id="IPR039900">
    <property type="entry name" value="Pat1-like"/>
</dbReference>
<keyword evidence="4" id="KW-0963">Cytoplasm</keyword>
<dbReference type="GO" id="GO:0000932">
    <property type="term" value="C:P-body"/>
    <property type="evidence" value="ECO:0007669"/>
    <property type="project" value="UniProtKB-SubCell"/>
</dbReference>
<dbReference type="GO" id="GO:0033962">
    <property type="term" value="P:P-body assembly"/>
    <property type="evidence" value="ECO:0007669"/>
    <property type="project" value="TreeGrafter"/>
</dbReference>
<keyword evidence="5" id="KW-0694">RNA-binding</keyword>
<dbReference type="GO" id="GO:0000290">
    <property type="term" value="P:deadenylation-dependent decapping of nuclear-transcribed mRNA"/>
    <property type="evidence" value="ECO:0007669"/>
    <property type="project" value="InterPro"/>
</dbReference>
<feature type="compositionally biased region" description="Polar residues" evidence="7">
    <location>
        <begin position="256"/>
        <end position="265"/>
    </location>
</feature>
<keyword evidence="6" id="KW-0539">Nucleus</keyword>
<protein>
    <recommendedName>
        <fullName evidence="8">mRNA decay factor PAT1 domain-containing protein</fullName>
    </recommendedName>
</protein>
<proteinExistence type="inferred from homology"/>
<evidence type="ECO:0000259" key="8">
    <source>
        <dbReference type="Pfam" id="PF09770"/>
    </source>
</evidence>
<evidence type="ECO:0000256" key="2">
    <source>
        <dbReference type="ARBA" id="ARBA00004201"/>
    </source>
</evidence>
<feature type="region of interest" description="Disordered" evidence="7">
    <location>
        <begin position="251"/>
        <end position="283"/>
    </location>
</feature>
<evidence type="ECO:0000256" key="1">
    <source>
        <dbReference type="ARBA" id="ARBA00004123"/>
    </source>
</evidence>
<comment type="similarity">
    <text evidence="3">Belongs to the PAT1 family.</text>
</comment>
<evidence type="ECO:0000256" key="6">
    <source>
        <dbReference type="ARBA" id="ARBA00023242"/>
    </source>
</evidence>
<feature type="compositionally biased region" description="Basic and acidic residues" evidence="7">
    <location>
        <begin position="10"/>
        <end position="20"/>
    </location>
</feature>